<evidence type="ECO:0000313" key="1">
    <source>
        <dbReference type="EMBL" id="CAJ0598349.1"/>
    </source>
</evidence>
<keyword evidence="2" id="KW-1185">Reference proteome</keyword>
<name>A0AA36GUG6_CYLNA</name>
<evidence type="ECO:0000313" key="2">
    <source>
        <dbReference type="Proteomes" id="UP001176961"/>
    </source>
</evidence>
<gene>
    <name evidence="1" type="ORF">CYNAS_LOCUS10332</name>
</gene>
<organism evidence="1 2">
    <name type="scientific">Cylicocyclus nassatus</name>
    <name type="common">Nematode worm</name>
    <dbReference type="NCBI Taxonomy" id="53992"/>
    <lineage>
        <taxon>Eukaryota</taxon>
        <taxon>Metazoa</taxon>
        <taxon>Ecdysozoa</taxon>
        <taxon>Nematoda</taxon>
        <taxon>Chromadorea</taxon>
        <taxon>Rhabditida</taxon>
        <taxon>Rhabditina</taxon>
        <taxon>Rhabditomorpha</taxon>
        <taxon>Strongyloidea</taxon>
        <taxon>Strongylidae</taxon>
        <taxon>Cylicocyclus</taxon>
    </lineage>
</organism>
<protein>
    <submittedName>
        <fullName evidence="1">Uncharacterized protein</fullName>
    </submittedName>
</protein>
<comment type="caution">
    <text evidence="1">The sequence shown here is derived from an EMBL/GenBank/DDBJ whole genome shotgun (WGS) entry which is preliminary data.</text>
</comment>
<accession>A0AA36GUG6</accession>
<dbReference type="Proteomes" id="UP001176961">
    <property type="component" value="Unassembled WGS sequence"/>
</dbReference>
<sequence length="137" mass="15533">MWIAVSGRCPCEHGWEFDTVIKGEIYYVSKARFVLTFEKEGGGANIAYNVLTKKIFTRSPLASRFPKHMGYVVVRNGCKAKFQNFTTYVLAGNLRQDMTLKSVYLQITGCGIHVKWAPEKEMDAVIPKLFSPHQDPL</sequence>
<proteinExistence type="predicted"/>
<reference evidence="1" key="1">
    <citation type="submission" date="2023-07" db="EMBL/GenBank/DDBJ databases">
        <authorList>
            <consortium name="CYATHOMIX"/>
        </authorList>
    </citation>
    <scope>NUCLEOTIDE SEQUENCE</scope>
    <source>
        <strain evidence="1">N/A</strain>
    </source>
</reference>
<dbReference type="AlphaFoldDB" id="A0AA36GUG6"/>
<dbReference type="EMBL" id="CATQJL010000223">
    <property type="protein sequence ID" value="CAJ0598349.1"/>
    <property type="molecule type" value="Genomic_DNA"/>
</dbReference>